<name>A0A7S9KRV6_EPIFF</name>
<feature type="transmembrane region" description="Helical" evidence="2">
    <location>
        <begin position="20"/>
        <end position="41"/>
    </location>
</feature>
<feature type="transmembrane region" description="Helical" evidence="2">
    <location>
        <begin position="48"/>
        <end position="66"/>
    </location>
</feature>
<dbReference type="Pfam" id="PF08636">
    <property type="entry name" value="Pkr1"/>
    <property type="match status" value="1"/>
</dbReference>
<sequence length="179" mass="19063">MSSFMIDLWESIFTPGPTPTILIATNVSFGALQIVLLALLLATSSVHFAVLSVLCAGLWWAINWFARELAIAQAAAAEQDLRRRNPPLAGEARGAASADDGSDDTEVETTGREGDEARNVRHRPVVRRRDDGTAALTAASLSRSSVSTEDEWEKVSGSDKDSANKGQVGAGGMTGEMQF</sequence>
<proteinExistence type="predicted"/>
<dbReference type="EMBL" id="CP031387">
    <property type="protein sequence ID" value="QPG99769.1"/>
    <property type="molecule type" value="Genomic_DNA"/>
</dbReference>
<dbReference type="Proteomes" id="UP000594364">
    <property type="component" value="Chromosome 3"/>
</dbReference>
<organism evidence="3 4">
    <name type="scientific">Epichloe festucae (strain Fl1)</name>
    <dbReference type="NCBI Taxonomy" id="877507"/>
    <lineage>
        <taxon>Eukaryota</taxon>
        <taxon>Fungi</taxon>
        <taxon>Dikarya</taxon>
        <taxon>Ascomycota</taxon>
        <taxon>Pezizomycotina</taxon>
        <taxon>Sordariomycetes</taxon>
        <taxon>Hypocreomycetidae</taxon>
        <taxon>Hypocreales</taxon>
        <taxon>Clavicipitaceae</taxon>
        <taxon>Epichloe</taxon>
    </lineage>
</organism>
<keyword evidence="4" id="KW-1185">Reference proteome</keyword>
<dbReference type="InterPro" id="IPR013945">
    <property type="entry name" value="Pkr1"/>
</dbReference>
<reference evidence="3 4" key="1">
    <citation type="journal article" date="2018" name="PLoS Genet.">
        <title>Repeat elements organise 3D genome structure and mediate transcription in the filamentous fungus Epichloe festucae.</title>
        <authorList>
            <person name="Winter D.J."/>
            <person name="Ganley A.R.D."/>
            <person name="Young C.A."/>
            <person name="Liachko I."/>
            <person name="Schardl C.L."/>
            <person name="Dupont P.Y."/>
            <person name="Berry D."/>
            <person name="Ram A."/>
            <person name="Scott B."/>
            <person name="Cox M.P."/>
        </authorList>
    </citation>
    <scope>NUCLEOTIDE SEQUENCE [LARGE SCALE GENOMIC DNA]</scope>
    <source>
        <strain evidence="3 4">Fl1</strain>
    </source>
</reference>
<evidence type="ECO:0000256" key="2">
    <source>
        <dbReference type="SAM" id="Phobius"/>
    </source>
</evidence>
<keyword evidence="2" id="KW-1133">Transmembrane helix</keyword>
<feature type="compositionally biased region" description="Low complexity" evidence="1">
    <location>
        <begin position="89"/>
        <end position="99"/>
    </location>
</feature>
<evidence type="ECO:0000256" key="1">
    <source>
        <dbReference type="SAM" id="MobiDB-lite"/>
    </source>
</evidence>
<dbReference type="PANTHER" id="PTHR28251:SF1">
    <property type="entry name" value="V-TYPE ATPASE ASSEMBLY FACTOR PKR1"/>
    <property type="match status" value="1"/>
</dbReference>
<protein>
    <recommendedName>
        <fullName evidence="5">ER membrane protein</fullName>
    </recommendedName>
</protein>
<dbReference type="OrthoDB" id="9626941at2759"/>
<dbReference type="GO" id="GO:0070072">
    <property type="term" value="P:vacuolar proton-transporting V-type ATPase complex assembly"/>
    <property type="evidence" value="ECO:0007669"/>
    <property type="project" value="InterPro"/>
</dbReference>
<feature type="region of interest" description="Disordered" evidence="1">
    <location>
        <begin position="82"/>
        <end position="179"/>
    </location>
</feature>
<dbReference type="GO" id="GO:0005789">
    <property type="term" value="C:endoplasmic reticulum membrane"/>
    <property type="evidence" value="ECO:0007669"/>
    <property type="project" value="TreeGrafter"/>
</dbReference>
<keyword evidence="2" id="KW-0472">Membrane</keyword>
<dbReference type="PANTHER" id="PTHR28251">
    <property type="entry name" value="V-TYPE ATPASE ASSEMBLY FACTOR PKR1"/>
    <property type="match status" value="1"/>
</dbReference>
<evidence type="ECO:0000313" key="4">
    <source>
        <dbReference type="Proteomes" id="UP000594364"/>
    </source>
</evidence>
<feature type="compositionally biased region" description="Basic and acidic residues" evidence="1">
    <location>
        <begin position="153"/>
        <end position="163"/>
    </location>
</feature>
<gene>
    <name evidence="3" type="ORF">C2857_002511</name>
</gene>
<dbReference type="AlphaFoldDB" id="A0A7S9KRV6"/>
<feature type="compositionally biased region" description="Basic and acidic residues" evidence="1">
    <location>
        <begin position="109"/>
        <end position="119"/>
    </location>
</feature>
<evidence type="ECO:0000313" key="3">
    <source>
        <dbReference type="EMBL" id="QPG99769.1"/>
    </source>
</evidence>
<feature type="compositionally biased region" description="Gly residues" evidence="1">
    <location>
        <begin position="168"/>
        <end position="179"/>
    </location>
</feature>
<evidence type="ECO:0008006" key="5">
    <source>
        <dbReference type="Google" id="ProtNLM"/>
    </source>
</evidence>
<keyword evidence="2" id="KW-0812">Transmembrane</keyword>
<feature type="compositionally biased region" description="Low complexity" evidence="1">
    <location>
        <begin position="133"/>
        <end position="147"/>
    </location>
</feature>
<accession>A0A7S9KRV6</accession>